<dbReference type="KEGG" id="vg:11107180"/>
<dbReference type="InterPro" id="IPR018379">
    <property type="entry name" value="BEN_domain"/>
</dbReference>
<accession>G3EIB7</accession>
<feature type="coiled-coil region" evidence="1">
    <location>
        <begin position="81"/>
        <end position="108"/>
    </location>
</feature>
<dbReference type="GeneID" id="11107180"/>
<dbReference type="EMBL" id="HQ849551">
    <property type="protein sequence ID" value="AEN03628.1"/>
    <property type="molecule type" value="Genomic_DNA"/>
</dbReference>
<reference evidence="3 4" key="1">
    <citation type="journal article" date="2011" name="J. Virol.">
        <title>The genome of yoka poxvirus.</title>
        <authorList>
            <person name="Zhao G."/>
            <person name="Droit L."/>
            <person name="Tesh R.B."/>
            <person name="Popov V.L."/>
            <person name="Little N.S."/>
            <person name="Upton C."/>
            <person name="Virgin H.W."/>
            <person name="Wang D."/>
        </authorList>
    </citation>
    <scope>NUCLEOTIDE SEQUENCE [LARGE SCALE GENOMIC DNA]</scope>
    <source>
        <strain evidence="3">DakArB 4268</strain>
    </source>
</reference>
<evidence type="ECO:0000256" key="1">
    <source>
        <dbReference type="SAM" id="Coils"/>
    </source>
</evidence>
<evidence type="ECO:0000259" key="2">
    <source>
        <dbReference type="PROSITE" id="PS51457"/>
    </source>
</evidence>
<name>G3EIB7_9POXV</name>
<sequence length="384" mass="45549">MKKYIIYSDSTMTAINMFSGESVLSYTIRLFLKLHSDDIQDVDKCLNSIRLKLSREFPEVNDNFIWNRKYVNSIYTSSACLKLINENIQKKELELMEIEKKKNIYKKKAKIIKNINEKNRLYTSHYNSLKSGYIKCLSVLNKFSRSKHVPNIPNIKKIVKLFSDLSTICKAAKNPKSLVYSLIHYMFPDLFGKDNRFIYYRIKPKKRTLKQLSPFKMNLIKILVEDRFFHNKIITYTWERIRIVLDRIFDNMASINQVDTMYKLKPLYKIKIKNENDKAFIKEIVSECITTQELVEKVLKRLFVDIFKDGSYTSYRHDSDDNEYIPLDKIKLEIVHSIVDPCIYAPKHMSYLICREMINKYFENPTHIIGKNIQECVEIAKKSI</sequence>
<organism evidence="3 4">
    <name type="scientific">Yokapox virus</name>
    <dbReference type="NCBI Taxonomy" id="1076255"/>
    <lineage>
        <taxon>Viruses</taxon>
        <taxon>Varidnaviria</taxon>
        <taxon>Bamfordvirae</taxon>
        <taxon>Nucleocytoviricota</taxon>
        <taxon>Pokkesviricetes</taxon>
        <taxon>Chitovirales</taxon>
        <taxon>Poxviridae</taxon>
        <taxon>Chordopoxvirinae</taxon>
        <taxon>Centapoxvirus</taxon>
        <taxon>Centapoxvirus yokapox</taxon>
    </lineage>
</organism>
<feature type="domain" description="BEN" evidence="2">
    <location>
        <begin position="152"/>
        <end position="256"/>
    </location>
</feature>
<dbReference type="Proteomes" id="UP000164653">
    <property type="component" value="Segment"/>
</dbReference>
<dbReference type="OrthoDB" id="7459at10239"/>
<feature type="domain" description="BEN" evidence="2">
    <location>
        <begin position="274"/>
        <end position="369"/>
    </location>
</feature>
<dbReference type="GO" id="GO:0003677">
    <property type="term" value="F:DNA binding"/>
    <property type="evidence" value="ECO:0007669"/>
    <property type="project" value="InterPro"/>
</dbReference>
<proteinExistence type="predicted"/>
<keyword evidence="4" id="KW-1185">Reference proteome</keyword>
<evidence type="ECO:0000313" key="3">
    <source>
        <dbReference type="EMBL" id="AEN03628.1"/>
    </source>
</evidence>
<gene>
    <name evidence="3" type="ORF">YKV039</name>
</gene>
<protein>
    <submittedName>
        <fullName evidence="3">Abundant component of virosome</fullName>
    </submittedName>
</protein>
<keyword evidence="1" id="KW-0175">Coiled coil</keyword>
<dbReference type="PROSITE" id="PS51457">
    <property type="entry name" value="BEN"/>
    <property type="match status" value="2"/>
</dbReference>
<dbReference type="RefSeq" id="YP_004821392.1">
    <property type="nucleotide sequence ID" value="NC_015960.1"/>
</dbReference>
<evidence type="ECO:0000313" key="4">
    <source>
        <dbReference type="Proteomes" id="UP000164653"/>
    </source>
</evidence>